<evidence type="ECO:0000313" key="1">
    <source>
        <dbReference type="EMBL" id="KAH3779963.1"/>
    </source>
</evidence>
<proteinExistence type="predicted"/>
<gene>
    <name evidence="1" type="ORF">DPMN_157772</name>
</gene>
<keyword evidence="2" id="KW-1185">Reference proteome</keyword>
<protein>
    <submittedName>
        <fullName evidence="1">Uncharacterized protein</fullName>
    </submittedName>
</protein>
<name>A0A9D4EHX3_DREPO</name>
<accession>A0A9D4EHX3</accession>
<organism evidence="1 2">
    <name type="scientific">Dreissena polymorpha</name>
    <name type="common">Zebra mussel</name>
    <name type="synonym">Mytilus polymorpha</name>
    <dbReference type="NCBI Taxonomy" id="45954"/>
    <lineage>
        <taxon>Eukaryota</taxon>
        <taxon>Metazoa</taxon>
        <taxon>Spiralia</taxon>
        <taxon>Lophotrochozoa</taxon>
        <taxon>Mollusca</taxon>
        <taxon>Bivalvia</taxon>
        <taxon>Autobranchia</taxon>
        <taxon>Heteroconchia</taxon>
        <taxon>Euheterodonta</taxon>
        <taxon>Imparidentia</taxon>
        <taxon>Neoheterodontei</taxon>
        <taxon>Myida</taxon>
        <taxon>Dreissenoidea</taxon>
        <taxon>Dreissenidae</taxon>
        <taxon>Dreissena</taxon>
    </lineage>
</organism>
<dbReference type="EMBL" id="JAIWYP010000008">
    <property type="protein sequence ID" value="KAH3779963.1"/>
    <property type="molecule type" value="Genomic_DNA"/>
</dbReference>
<dbReference type="Proteomes" id="UP000828390">
    <property type="component" value="Unassembled WGS sequence"/>
</dbReference>
<comment type="caution">
    <text evidence="1">The sequence shown here is derived from an EMBL/GenBank/DDBJ whole genome shotgun (WGS) entry which is preliminary data.</text>
</comment>
<dbReference type="AlphaFoldDB" id="A0A9D4EHX3"/>
<reference evidence="1" key="1">
    <citation type="journal article" date="2019" name="bioRxiv">
        <title>The Genome of the Zebra Mussel, Dreissena polymorpha: A Resource for Invasive Species Research.</title>
        <authorList>
            <person name="McCartney M.A."/>
            <person name="Auch B."/>
            <person name="Kono T."/>
            <person name="Mallez S."/>
            <person name="Zhang Y."/>
            <person name="Obille A."/>
            <person name="Becker A."/>
            <person name="Abrahante J.E."/>
            <person name="Garbe J."/>
            <person name="Badalamenti J.P."/>
            <person name="Herman A."/>
            <person name="Mangelson H."/>
            <person name="Liachko I."/>
            <person name="Sullivan S."/>
            <person name="Sone E.D."/>
            <person name="Koren S."/>
            <person name="Silverstein K.A.T."/>
            <person name="Beckman K.B."/>
            <person name="Gohl D.M."/>
        </authorList>
    </citation>
    <scope>NUCLEOTIDE SEQUENCE</scope>
    <source>
        <strain evidence="1">Duluth1</strain>
        <tissue evidence="1">Whole animal</tissue>
    </source>
</reference>
<evidence type="ECO:0000313" key="2">
    <source>
        <dbReference type="Proteomes" id="UP000828390"/>
    </source>
</evidence>
<reference evidence="1" key="2">
    <citation type="submission" date="2020-11" db="EMBL/GenBank/DDBJ databases">
        <authorList>
            <person name="McCartney M.A."/>
            <person name="Auch B."/>
            <person name="Kono T."/>
            <person name="Mallez S."/>
            <person name="Becker A."/>
            <person name="Gohl D.M."/>
            <person name="Silverstein K.A.T."/>
            <person name="Koren S."/>
            <person name="Bechman K.B."/>
            <person name="Herman A."/>
            <person name="Abrahante J.E."/>
            <person name="Garbe J."/>
        </authorList>
    </citation>
    <scope>NUCLEOTIDE SEQUENCE</scope>
    <source>
        <strain evidence="1">Duluth1</strain>
        <tissue evidence="1">Whole animal</tissue>
    </source>
</reference>
<sequence length="58" mass="6650">MDTGYLSLTYCVYSMLSNCLSDLRLIFCTKYVLGFKEGSRMGAHIKRQYDCKGRISIV</sequence>